<dbReference type="EMBL" id="FNRA01000003">
    <property type="protein sequence ID" value="SEA52234.1"/>
    <property type="molecule type" value="Genomic_DNA"/>
</dbReference>
<dbReference type="PANTHER" id="PTHR40980">
    <property type="entry name" value="PLUG DOMAIN-CONTAINING PROTEIN"/>
    <property type="match status" value="1"/>
</dbReference>
<dbReference type="Pfam" id="PF14905">
    <property type="entry name" value="OMP_b-brl_3"/>
    <property type="match status" value="1"/>
</dbReference>
<dbReference type="InterPro" id="IPR036942">
    <property type="entry name" value="Beta-barrel_TonB_sf"/>
</dbReference>
<evidence type="ECO:0000313" key="5">
    <source>
        <dbReference type="EMBL" id="SEA52234.1"/>
    </source>
</evidence>
<protein>
    <submittedName>
        <fullName evidence="5">Outer membrane receptor proteins, mostly Fe transport</fullName>
    </submittedName>
</protein>
<keyword evidence="6" id="KW-1185">Reference proteome</keyword>
<keyword evidence="3" id="KW-0998">Cell outer membrane</keyword>
<dbReference type="GO" id="GO:0009279">
    <property type="term" value="C:cell outer membrane"/>
    <property type="evidence" value="ECO:0007669"/>
    <property type="project" value="UniProtKB-SubCell"/>
</dbReference>
<organism evidence="5 6">
    <name type="scientific">Pedobacter hartonius</name>
    <dbReference type="NCBI Taxonomy" id="425514"/>
    <lineage>
        <taxon>Bacteria</taxon>
        <taxon>Pseudomonadati</taxon>
        <taxon>Bacteroidota</taxon>
        <taxon>Sphingobacteriia</taxon>
        <taxon>Sphingobacteriales</taxon>
        <taxon>Sphingobacteriaceae</taxon>
        <taxon>Pedobacter</taxon>
    </lineage>
</organism>
<gene>
    <name evidence="5" type="ORF">SAMN05443550_103487</name>
</gene>
<evidence type="ECO:0000259" key="4">
    <source>
        <dbReference type="Pfam" id="PF14905"/>
    </source>
</evidence>
<dbReference type="Gene3D" id="2.170.130.10">
    <property type="entry name" value="TonB-dependent receptor, plug domain"/>
    <property type="match status" value="1"/>
</dbReference>
<proteinExistence type="predicted"/>
<evidence type="ECO:0000256" key="1">
    <source>
        <dbReference type="ARBA" id="ARBA00004442"/>
    </source>
</evidence>
<dbReference type="AlphaFoldDB" id="A0A1H4BVW8"/>
<dbReference type="STRING" id="425514.SAMN05443550_103487"/>
<keyword evidence="2" id="KW-0472">Membrane</keyword>
<name>A0A1H4BVW8_9SPHI</name>
<dbReference type="PANTHER" id="PTHR40980:SF4">
    <property type="entry name" value="TONB-DEPENDENT RECEPTOR-LIKE BETA-BARREL DOMAIN-CONTAINING PROTEIN"/>
    <property type="match status" value="1"/>
</dbReference>
<dbReference type="Proteomes" id="UP000198850">
    <property type="component" value="Unassembled WGS sequence"/>
</dbReference>
<feature type="domain" description="Outer membrane protein beta-barrel" evidence="4">
    <location>
        <begin position="369"/>
        <end position="773"/>
    </location>
</feature>
<dbReference type="OrthoDB" id="606851at2"/>
<dbReference type="SUPFAM" id="SSF49464">
    <property type="entry name" value="Carboxypeptidase regulatory domain-like"/>
    <property type="match status" value="1"/>
</dbReference>
<dbReference type="RefSeq" id="WP_139298291.1">
    <property type="nucleotide sequence ID" value="NZ_FNRA01000003.1"/>
</dbReference>
<dbReference type="InterPro" id="IPR037066">
    <property type="entry name" value="Plug_dom_sf"/>
</dbReference>
<dbReference type="SUPFAM" id="SSF56935">
    <property type="entry name" value="Porins"/>
    <property type="match status" value="1"/>
</dbReference>
<evidence type="ECO:0000256" key="3">
    <source>
        <dbReference type="ARBA" id="ARBA00023237"/>
    </source>
</evidence>
<dbReference type="InterPro" id="IPR008969">
    <property type="entry name" value="CarboxyPept-like_regulatory"/>
</dbReference>
<evidence type="ECO:0000256" key="2">
    <source>
        <dbReference type="ARBA" id="ARBA00023136"/>
    </source>
</evidence>
<dbReference type="Gene3D" id="2.40.170.20">
    <property type="entry name" value="TonB-dependent receptor, beta-barrel domain"/>
    <property type="match status" value="1"/>
</dbReference>
<accession>A0A1H4BVW8</accession>
<evidence type="ECO:0000313" key="6">
    <source>
        <dbReference type="Proteomes" id="UP000198850"/>
    </source>
</evidence>
<comment type="subcellular location">
    <subcellularLocation>
        <location evidence="1">Cell outer membrane</location>
    </subcellularLocation>
</comment>
<keyword evidence="5" id="KW-0675">Receptor</keyword>
<sequence length="798" mass="89961">MIDTKKLTLILILLVTSLTGFSQFKISGRITDEEDKPIEFARIVLSVNDSIKQETFSAKDGGFSLMADAAHYVLKVYFIGSTVFQRDISIGENMELGTLKSQKTLSLAQVDIVSKHKKIERKIDRLVFNLEGTSLSAGGDAIDAFKITPGIRMKGDEISLVGKDRLQVMIDGKIVNLSGENLTDFLRSISSDNIKSIEVITTPPAKYDAEGNSGILNIVLKKKTLNFWNATIGAAYTQRTYGTQSTTGNLTYNKERLSFFTNYSLSDGSKQLDETNKVYYPDNLWSQNNPRKANSKSVSGRVGLAYDINKSWNTELQYSGSNSKLNIDDRPLTSISNYQNGETGSYISSQSETKKKPVLNSFTWNNTIKTDSSGGKLLVAFDYFIYKNSDSRNYRGSSLDKDKYILPDTFFSGFNGNDQKITNLSAKIDGESQFHTVNIEYGYKYSSSVTNNSIVFLNRNDAKSDPVADTSNYFKYNEKIHAAYLSGNKKINDKWETKLGLRMEATQSSGITALGSQKTSFDYVQFYPSAYLSYAPNANNNISLSYSRRVDRPKFEQLNPFKVYDSPYTYSEGNPFLQPAFTNNIELIHTYKEWENKLYYSKQNHGFEQFGIADPNSNITRFFVDNFLNSNKVGISESYTYDKISWWSSFNSLDLSYAVSRSSNALTQKRREGYSSYLSSYNDFSLNKKQTLTFSVNYWYSLPGVDGLDRISSANSLALAFKALFLDKKLQLTVAGSDVFGGERYTVTSYTNDIKLVYRNYYDNRSVRFSIAYKFGNQKIKASSGKAGNEDEQKRTSN</sequence>
<dbReference type="InterPro" id="IPR041700">
    <property type="entry name" value="OMP_b-brl_3"/>
</dbReference>
<reference evidence="5 6" key="1">
    <citation type="submission" date="2016-10" db="EMBL/GenBank/DDBJ databases">
        <authorList>
            <person name="de Groot N.N."/>
        </authorList>
    </citation>
    <scope>NUCLEOTIDE SEQUENCE [LARGE SCALE GENOMIC DNA]</scope>
    <source>
        <strain evidence="5 6">DSM 19033</strain>
    </source>
</reference>